<dbReference type="PROSITE" id="PS51918">
    <property type="entry name" value="RADICAL_SAM"/>
    <property type="match status" value="1"/>
</dbReference>
<keyword evidence="3" id="KW-0479">Metal-binding</keyword>
<name>A0A143PN76_LUTPR</name>
<organism evidence="8 9">
    <name type="scientific">Luteitalea pratensis</name>
    <dbReference type="NCBI Taxonomy" id="1855912"/>
    <lineage>
        <taxon>Bacteria</taxon>
        <taxon>Pseudomonadati</taxon>
        <taxon>Acidobacteriota</taxon>
        <taxon>Vicinamibacteria</taxon>
        <taxon>Vicinamibacterales</taxon>
        <taxon>Vicinamibacteraceae</taxon>
        <taxon>Luteitalea</taxon>
    </lineage>
</organism>
<evidence type="ECO:0000256" key="5">
    <source>
        <dbReference type="ARBA" id="ARBA00023014"/>
    </source>
</evidence>
<accession>A0A143PN76</accession>
<dbReference type="InterPro" id="IPR007197">
    <property type="entry name" value="rSAM"/>
</dbReference>
<dbReference type="GO" id="GO:0046872">
    <property type="term" value="F:metal ion binding"/>
    <property type="evidence" value="ECO:0007669"/>
    <property type="project" value="UniProtKB-KW"/>
</dbReference>
<keyword evidence="9" id="KW-1185">Reference proteome</keyword>
<gene>
    <name evidence="8" type="ORF">LuPra_03158</name>
</gene>
<feature type="domain" description="Radical SAM core" evidence="7">
    <location>
        <begin position="184"/>
        <end position="404"/>
    </location>
</feature>
<dbReference type="InterPro" id="IPR058240">
    <property type="entry name" value="rSAM_sf"/>
</dbReference>
<evidence type="ECO:0000256" key="1">
    <source>
        <dbReference type="ARBA" id="ARBA00001966"/>
    </source>
</evidence>
<dbReference type="SFLD" id="SFLDG01100">
    <property type="entry name" value="methyltransferase_(Class_D)"/>
    <property type="match status" value="1"/>
</dbReference>
<evidence type="ECO:0000256" key="2">
    <source>
        <dbReference type="ARBA" id="ARBA00022691"/>
    </source>
</evidence>
<reference evidence="9" key="2">
    <citation type="submission" date="2016-04" db="EMBL/GenBank/DDBJ databases">
        <title>First Complete Genome Sequence of a Subdivision 6 Acidobacterium.</title>
        <authorList>
            <person name="Huang S."/>
            <person name="Vieira S."/>
            <person name="Bunk B."/>
            <person name="Riedel T."/>
            <person name="Sproeer C."/>
            <person name="Overmann J."/>
        </authorList>
    </citation>
    <scope>NUCLEOTIDE SEQUENCE [LARGE SCALE GENOMIC DNA]</scope>
    <source>
        <strain evidence="9">DSM 100886 HEG_-6_39</strain>
    </source>
</reference>
<feature type="region of interest" description="Disordered" evidence="6">
    <location>
        <begin position="700"/>
        <end position="719"/>
    </location>
</feature>
<evidence type="ECO:0000259" key="7">
    <source>
        <dbReference type="PROSITE" id="PS51918"/>
    </source>
</evidence>
<dbReference type="InterPro" id="IPR034474">
    <property type="entry name" value="Methyltransferase_Class_D"/>
</dbReference>
<evidence type="ECO:0000256" key="3">
    <source>
        <dbReference type="ARBA" id="ARBA00022723"/>
    </source>
</evidence>
<dbReference type="KEGG" id="abac:LuPra_03158"/>
<proteinExistence type="predicted"/>
<dbReference type="PANTHER" id="PTHR43306:SF1">
    <property type="entry name" value="7,8-DIHYDRO-6-HYDROXYMETHYLPTERIN DIMETHYLTRANSFERASE"/>
    <property type="match status" value="1"/>
</dbReference>
<dbReference type="Proteomes" id="UP000076079">
    <property type="component" value="Chromosome"/>
</dbReference>
<evidence type="ECO:0000313" key="8">
    <source>
        <dbReference type="EMBL" id="AMY09931.1"/>
    </source>
</evidence>
<dbReference type="GO" id="GO:0051536">
    <property type="term" value="F:iron-sulfur cluster binding"/>
    <property type="evidence" value="ECO:0007669"/>
    <property type="project" value="UniProtKB-KW"/>
</dbReference>
<evidence type="ECO:0000313" key="9">
    <source>
        <dbReference type="Proteomes" id="UP000076079"/>
    </source>
</evidence>
<evidence type="ECO:0000256" key="4">
    <source>
        <dbReference type="ARBA" id="ARBA00023004"/>
    </source>
</evidence>
<dbReference type="InterPro" id="IPR013785">
    <property type="entry name" value="Aldolase_TIM"/>
</dbReference>
<dbReference type="PANTHER" id="PTHR43306">
    <property type="entry name" value="7,8-DIHYDRO-6-HYDROXYMETHYLPTERIN DIMETHYLTRANSFERASE"/>
    <property type="match status" value="1"/>
</dbReference>
<evidence type="ECO:0000256" key="6">
    <source>
        <dbReference type="SAM" id="MobiDB-lite"/>
    </source>
</evidence>
<dbReference type="Pfam" id="PF04055">
    <property type="entry name" value="Radical_SAM"/>
    <property type="match status" value="1"/>
</dbReference>
<comment type="cofactor">
    <cofactor evidence="1">
        <name>[4Fe-4S] cluster</name>
        <dbReference type="ChEBI" id="CHEBI:49883"/>
    </cofactor>
</comment>
<dbReference type="EMBL" id="CP015136">
    <property type="protein sequence ID" value="AMY09931.1"/>
    <property type="molecule type" value="Genomic_DNA"/>
</dbReference>
<keyword evidence="2" id="KW-0949">S-adenosyl-L-methionine</keyword>
<sequence>MPALKADVSPAGMTGRAQNTIQRTKMPHKPIKYVEKGLTYAAKGAWVVFDALNSINRNPGFVPKWSDKPLQKSWEKVKPPLGWPRETDSLCPTCVREARQEILDGKRDVSVLLNEKVGEIKATIIERDGKILMVKDCPIHGHFEDVMAMDPAFFKHLEDSYPGSDIRAHNDETLHNHGSSTIKYGRGAVLTIDLTNRCNMMCDPCFMDANQVGFVHELSWEDIKTLLDNAITIKPRRQMSVQFSGGEPTLSPYFLDAVRYAKKVGYNSVQAATNGIEFAKSPEFARAAAEAGLRYAYLQFDGIGNAANSHRLVGNLFDVKLRAIENLWANGVDIVPVTTIVNGVNNEQVGRIIKFALDNPRKISFLSFQPVSFTGRDEEVTDERRAAQRYTLSHLAHDVKNQVQIGEPTRDWFPISFMGTFTDWADLVKGPAQDWGNLACGCHPNCGIGMAVMVDKETKEAVPVTAFLHAGQLAKDLQRVNDAARGKRFSMYGLALALAKNYDPFKSPTHFRLIDLIKKFDKTFGATGKSYGRVDLQRTLEDVEKRRQDRWNFLFIAGMWFQDLFNYDFRRTERCIIPYATQQGEISFCAYNTGIGWRNIIEKMHMTATLTKWYEEHGRHEIFAGGKQVNLGTAQHTLVLDADAVAVGRQTDLDDAGVAKNAREEKLRARDELKKKAENDRMAALYRQHVLKEAAPEVASGLQIQGLKRSAPKPEPTVN</sequence>
<dbReference type="PATRIC" id="fig|1813736.3.peg.3360"/>
<dbReference type="SFLD" id="SFLDG01067">
    <property type="entry name" value="SPASM/twitch_domain_containing"/>
    <property type="match status" value="1"/>
</dbReference>
<reference evidence="8 9" key="1">
    <citation type="journal article" date="2016" name="Genome Announc.">
        <title>First Complete Genome Sequence of a Subdivision 6 Acidobacterium Strain.</title>
        <authorList>
            <person name="Huang S."/>
            <person name="Vieira S."/>
            <person name="Bunk B."/>
            <person name="Riedel T."/>
            <person name="Sproer C."/>
            <person name="Overmann J."/>
        </authorList>
    </citation>
    <scope>NUCLEOTIDE SEQUENCE [LARGE SCALE GENOMIC DNA]</scope>
    <source>
        <strain evidence="9">DSM 100886 HEG_-6_39</strain>
    </source>
</reference>
<protein>
    <submittedName>
        <fullName evidence="8">Molybdenum cofactor biosynthesis protein A</fullName>
    </submittedName>
</protein>
<keyword evidence="4" id="KW-0408">Iron</keyword>
<dbReference type="STRING" id="1855912.LuPra_03158"/>
<dbReference type="GO" id="GO:0003824">
    <property type="term" value="F:catalytic activity"/>
    <property type="evidence" value="ECO:0007669"/>
    <property type="project" value="InterPro"/>
</dbReference>
<dbReference type="InterPro" id="IPR056488">
    <property type="entry name" value="Zn_ribbon_HMPTM"/>
</dbReference>
<dbReference type="SUPFAM" id="SSF102114">
    <property type="entry name" value="Radical SAM enzymes"/>
    <property type="match status" value="1"/>
</dbReference>
<dbReference type="AlphaFoldDB" id="A0A143PN76"/>
<keyword evidence="5" id="KW-0411">Iron-sulfur</keyword>
<dbReference type="SFLD" id="SFLDS00029">
    <property type="entry name" value="Radical_SAM"/>
    <property type="match status" value="1"/>
</dbReference>
<dbReference type="CDD" id="cd01335">
    <property type="entry name" value="Radical_SAM"/>
    <property type="match status" value="1"/>
</dbReference>
<dbReference type="Gene3D" id="3.20.20.70">
    <property type="entry name" value="Aldolase class I"/>
    <property type="match status" value="1"/>
</dbReference>
<dbReference type="Pfam" id="PF23545">
    <property type="entry name" value="Zn_ribbon_HMPTM"/>
    <property type="match status" value="1"/>
</dbReference>